<dbReference type="EMBL" id="JACXTN010000001">
    <property type="protein sequence ID" value="MBD3709180.1"/>
    <property type="molecule type" value="Genomic_DNA"/>
</dbReference>
<dbReference type="EMBL" id="PCFF01000013">
    <property type="protein sequence ID" value="PVU61992.1"/>
    <property type="molecule type" value="Genomic_DNA"/>
</dbReference>
<evidence type="ECO:0000313" key="40">
    <source>
        <dbReference type="EMBL" id="STS82359.1"/>
    </source>
</evidence>
<dbReference type="Proteomes" id="UP000657739">
    <property type="component" value="Unassembled WGS sequence"/>
</dbReference>
<dbReference type="Proteomes" id="UP000258253">
    <property type="component" value="Unassembled WGS sequence"/>
</dbReference>
<dbReference type="Proteomes" id="UP000639195">
    <property type="component" value="Unassembled WGS sequence"/>
</dbReference>
<reference evidence="33" key="10">
    <citation type="submission" date="2018-10" db="EMBL/GenBank/DDBJ databases">
        <authorList>
            <person name="Fan Y."/>
            <person name="Timp W."/>
            <person name="Bergman Y."/>
            <person name="Tamma P."/>
            <person name="Simner P."/>
        </authorList>
    </citation>
    <scope>NUCLEOTIDE SEQUENCE</scope>
    <source>
        <strain evidence="33">KLPN_104</strain>
    </source>
</reference>
<keyword evidence="1" id="KW-1133">Transmembrane helix</keyword>
<dbReference type="Proteomes" id="UP000622731">
    <property type="component" value="Unassembled WGS sequence"/>
</dbReference>
<evidence type="ECO:0000313" key="94">
    <source>
        <dbReference type="Proteomes" id="UP000275975"/>
    </source>
</evidence>
<dbReference type="Proteomes" id="UP000598328">
    <property type="component" value="Unassembled WGS sequence"/>
</dbReference>
<evidence type="ECO:0000313" key="90">
    <source>
        <dbReference type="Proteomes" id="UP000259497"/>
    </source>
</evidence>
<evidence type="ECO:0000313" key="91">
    <source>
        <dbReference type="Proteomes" id="UP000259975"/>
    </source>
</evidence>
<evidence type="ECO:0000313" key="53">
    <source>
        <dbReference type="EMBL" id="SWT17762.1"/>
    </source>
</evidence>
<dbReference type="Proteomes" id="UP000254103">
    <property type="component" value="Unassembled WGS sequence"/>
</dbReference>
<dbReference type="EMBL" id="UASN01000020">
    <property type="protein sequence ID" value="SPX55426.1"/>
    <property type="molecule type" value="Genomic_DNA"/>
</dbReference>
<dbReference type="EMBL" id="UGLB01000003">
    <property type="protein sequence ID" value="STT48854.1"/>
    <property type="molecule type" value="Genomic_DNA"/>
</dbReference>
<dbReference type="EMBL" id="JACXTE010000001">
    <property type="protein sequence ID" value="MBD3708220.1"/>
    <property type="molecule type" value="Genomic_DNA"/>
</dbReference>
<dbReference type="Proteomes" id="UP000251721">
    <property type="component" value="Unassembled WGS sequence"/>
</dbReference>
<evidence type="ECO:0000313" key="4">
    <source>
        <dbReference type="EMBL" id="MBC2862710.1"/>
    </source>
</evidence>
<evidence type="ECO:0000313" key="89">
    <source>
        <dbReference type="Proteomes" id="UP000259364"/>
    </source>
</evidence>
<dbReference type="RefSeq" id="WP_002903398.1">
    <property type="nucleotide sequence ID" value="NZ_ABLUVU020000005.1"/>
</dbReference>
<dbReference type="EMBL" id="CP043670">
    <property type="protein sequence ID" value="QEP92428.1"/>
    <property type="molecule type" value="Genomic_DNA"/>
</dbReference>
<dbReference type="Proteomes" id="UP000252603">
    <property type="component" value="Unassembled WGS sequence"/>
</dbReference>
<evidence type="ECO:0000313" key="88">
    <source>
        <dbReference type="Proteomes" id="UP000258905"/>
    </source>
</evidence>
<dbReference type="EMBL" id="WNPO01000010">
    <property type="protein sequence ID" value="MUA39562.1"/>
    <property type="molecule type" value="Genomic_DNA"/>
</dbReference>
<evidence type="ECO:0000313" key="14">
    <source>
        <dbReference type="EMBL" id="MBD3722909.1"/>
    </source>
</evidence>
<keyword evidence="1" id="KW-0812">Transmembrane</keyword>
<evidence type="ECO:0000313" key="74">
    <source>
        <dbReference type="Proteomes" id="UP000254103"/>
    </source>
</evidence>
<evidence type="ECO:0000313" key="69">
    <source>
        <dbReference type="Proteomes" id="UP000250675"/>
    </source>
</evidence>
<reference evidence="60 92" key="11">
    <citation type="submission" date="2018-10" db="EMBL/GenBank/DDBJ databases">
        <authorList>
            <person name="Noll B N."/>
        </authorList>
    </citation>
    <scope>NUCLEOTIDE SEQUENCE [LARGE SCALE GENOMIC DNA]</scope>
    <source>
        <strain evidence="60">Kpneu006</strain>
    </source>
</reference>
<evidence type="ECO:0000313" key="103">
    <source>
        <dbReference type="Proteomes" id="UP000439817"/>
    </source>
</evidence>
<name>A0A0C7K6Z6_KLEPN</name>
<reference evidence="22 67" key="2">
    <citation type="journal article" date="2017" name="J. Infect. Dis.">
        <title>An Analysis of the Epidemic of Klebsiella pneumoniae Carbapenemase-Producing K. pneumoniae: Convergence of Two Evolutionary Mechanisms Creates the Perfect Storm.</title>
        <authorList>
            <person name="Rojas L.J."/>
            <person name="Weinstock G.M."/>
            <person name="De La Cadena E."/>
            <person name="Diaz L."/>
            <person name="Rios R."/>
            <person name="Hanson B.M."/>
            <person name="Brown J.S."/>
            <person name="Vats P."/>
            <person name="Phillips D.S."/>
            <person name="Nguyen H."/>
            <person name="Hujer K.M."/>
            <person name="Correa A."/>
            <person name="Adams M.D."/>
            <person name="Perez F."/>
            <person name="Sodergren E."/>
            <person name="Narechania A."/>
            <person name="Planet P.J."/>
            <person name="Villegas M.V."/>
            <person name="Bonomo R.A."/>
            <person name="Arias C.A."/>
        </authorList>
    </citation>
    <scope>NUCLEOTIDE SEQUENCE [LARGE SCALE GENOMIC DNA]</scope>
    <source>
        <strain evidence="22 67">COL-Kpn30</strain>
    </source>
</reference>
<reference evidence="100 101" key="16">
    <citation type="submission" date="2019-08" db="EMBL/GenBank/DDBJ databases">
        <title>Emergence of NDM-5-producing hypervirulent Klebsiella pneumoniae from clinical infections.</title>
        <authorList>
            <person name="Shen Z."/>
            <person name="Zhang H."/>
            <person name="Li M."/>
        </authorList>
    </citation>
    <scope>NUCLEOTIDE SEQUENCE [LARGE SCALE GENOMIC DNA]</scope>
    <source>
        <strain evidence="25 101">RJ18-01</strain>
        <strain evidence="24 100">RJ18-06</strain>
    </source>
</reference>
<evidence type="ECO:0000313" key="70">
    <source>
        <dbReference type="Proteomes" id="UP000251088"/>
    </source>
</evidence>
<evidence type="ECO:0000313" key="56">
    <source>
        <dbReference type="EMBL" id="SYH29116.1"/>
    </source>
</evidence>
<dbReference type="EMBL" id="JACXSW010000013">
    <property type="protein sequence ID" value="MBD3716549.1"/>
    <property type="molecule type" value="Genomic_DNA"/>
</dbReference>
<evidence type="ECO:0000313" key="20">
    <source>
        <dbReference type="EMBL" id="NGN73497.1"/>
    </source>
</evidence>
<evidence type="ECO:0000313" key="46">
    <source>
        <dbReference type="EMBL" id="STU51258.1"/>
    </source>
</evidence>
<evidence type="ECO:0000313" key="104">
    <source>
        <dbReference type="Proteomes" id="UP000441029"/>
    </source>
</evidence>
<evidence type="ECO:0000313" key="71">
    <source>
        <dbReference type="Proteomes" id="UP000251123"/>
    </source>
</evidence>
<evidence type="ECO:0000313" key="34">
    <source>
        <dbReference type="EMBL" id="SBG86182.1"/>
    </source>
</evidence>
<dbReference type="Proteomes" id="UP000254657">
    <property type="component" value="Unassembled WGS sequence"/>
</dbReference>
<dbReference type="EMBL" id="CP043669">
    <property type="protein sequence ID" value="QEP91404.1"/>
    <property type="molecule type" value="Genomic_DNA"/>
</dbReference>
<evidence type="ECO:0000313" key="108">
    <source>
        <dbReference type="Proteomes" id="UP000532829"/>
    </source>
</evidence>
<dbReference type="Proteomes" id="UP000532829">
    <property type="component" value="Chromosome"/>
</dbReference>
<evidence type="ECO:0000313" key="59">
    <source>
        <dbReference type="EMBL" id="TYL79877.1"/>
    </source>
</evidence>
<evidence type="ECO:0000313" key="24">
    <source>
        <dbReference type="EMBL" id="QEP91404.1"/>
    </source>
</evidence>
<evidence type="ECO:0000313" key="28">
    <source>
        <dbReference type="EMBL" id="QQZ69351.1"/>
    </source>
</evidence>
<evidence type="ECO:0000313" key="38">
    <source>
        <dbReference type="EMBL" id="SQC88131.1"/>
    </source>
</evidence>
<evidence type="ECO:0000313" key="8">
    <source>
        <dbReference type="EMBL" id="MBD3704730.1"/>
    </source>
</evidence>
<dbReference type="EMBL" id="CP068602">
    <property type="protein sequence ID" value="QQZ69351.1"/>
    <property type="molecule type" value="Genomic_DNA"/>
</dbReference>
<evidence type="ECO:0000313" key="68">
    <source>
        <dbReference type="Proteomes" id="UP000245817"/>
    </source>
</evidence>
<dbReference type="EMBL" id="JAUUIA010000001">
    <property type="protein sequence ID" value="MDP0965745.1"/>
    <property type="molecule type" value="Genomic_DNA"/>
</dbReference>
<keyword evidence="21" id="KW-0808">Transferase</keyword>
<evidence type="ECO:0000313" key="45">
    <source>
        <dbReference type="EMBL" id="STT93091.1"/>
    </source>
</evidence>
<dbReference type="EMBL" id="JACXTI010000002">
    <property type="protein sequence ID" value="MBD3701288.1"/>
    <property type="molecule type" value="Genomic_DNA"/>
</dbReference>
<evidence type="ECO:0000313" key="41">
    <source>
        <dbReference type="EMBL" id="STT03269.1"/>
    </source>
</evidence>
<dbReference type="Proteomes" id="UP000251123">
    <property type="component" value="Unassembled WGS sequence"/>
</dbReference>
<reference evidence="2" key="24">
    <citation type="submission" date="2020-10" db="EMBL/GenBank/DDBJ databases">
        <title>Genome Sequence of ESBL Producing Zambian Clinical Strains.</title>
        <authorList>
            <person name="Shawa M."/>
            <person name="Furuta Y."/>
            <person name="Simbotwe M."/>
            <person name="Mulenga E."/>
            <person name="Mubanga M."/>
            <person name="Mulenga G."/>
            <person name="Kaile C."/>
            <person name="Zorigt T."/>
            <person name="Hang'ombe B."/>
            <person name="Higashi H."/>
        </authorList>
    </citation>
    <scope>NUCLEOTIDE SEQUENCE</scope>
    <source>
        <strain evidence="2">Zam_UTH_09</strain>
    </source>
</reference>
<evidence type="ECO:0000313" key="9">
    <source>
        <dbReference type="EMBL" id="MBD3708220.1"/>
    </source>
</evidence>
<evidence type="ECO:0000313" key="82">
    <source>
        <dbReference type="Proteomes" id="UP000255239"/>
    </source>
</evidence>
<evidence type="ECO:0000313" key="95">
    <source>
        <dbReference type="Proteomes" id="UP000282433"/>
    </source>
</evidence>
<evidence type="ECO:0000313" key="93">
    <source>
        <dbReference type="Proteomes" id="UP000272440"/>
    </source>
</evidence>
<dbReference type="Proteomes" id="UP000441029">
    <property type="component" value="Unassembled WGS sequence"/>
</dbReference>
<gene>
    <name evidence="21" type="ORF">B5L96_02835</name>
    <name evidence="22" type="ORF">B6I68_02490</name>
    <name evidence="60" type="ORF">BANRA_03790</name>
    <name evidence="31" type="ORF">BL124_00018535</name>
    <name evidence="23" type="ORF">CP554_13805</name>
    <name evidence="29" type="ORF">DM078_18010</name>
    <name evidence="30" type="ORF">DW286_09730</name>
    <name evidence="58" type="ORF">E1814_25320</name>
    <name evidence="33" type="ORF">EAO17_26685</name>
    <name evidence="32" type="ORF">EAO28_01465</name>
    <name evidence="18" type="ORF">FME62_04665</name>
    <name evidence="59" type="ORF">FXN67_08650</name>
    <name evidence="25" type="ORF">FZ928_09545</name>
    <name evidence="24" type="ORF">FZ929_04700</name>
    <name evidence="20" type="ORF">G4V31_15325</name>
    <name evidence="16" type="ORF">GJJ01_14270</name>
    <name evidence="26" type="ORF">GJJ08_014590</name>
    <name evidence="17" type="ORF">GJJ18_16115</name>
    <name evidence="19" type="ORF">GNF00_06855</name>
    <name evidence="27" type="ORF">H3G96_013355</name>
    <name evidence="4" type="ORF">H7U16_15075</name>
    <name evidence="5" type="ORF">H7U18_01775</name>
    <name evidence="14" type="ORF">IE978_23975</name>
    <name evidence="11" type="ORF">IE979_28005</name>
    <name evidence="7" type="ORF">IE986_05550</name>
    <name evidence="9" type="ORF">IE987_14675</name>
    <name evidence="12" type="ORF">IE988_16165</name>
    <name evidence="8" type="ORF">IE990_22775</name>
    <name evidence="6" type="ORF">IE991_22610</name>
    <name evidence="13" type="ORF">IE992_05520</name>
    <name evidence="10" type="ORF">IE996_08660</name>
    <name evidence="28" type="ORF">JMZ77_13970</name>
    <name evidence="2" type="ORF">KPZU09_16750</name>
    <name evidence="3" type="ORF">LS45_17045</name>
    <name evidence="48" type="ORF">NCTC11679_02947</name>
    <name evidence="41" type="ORF">NCTC13443_03633</name>
    <name evidence="37" type="ORF">NCTC13465_01960</name>
    <name evidence="61" type="ORF">NCTC13635_00654</name>
    <name evidence="44" type="ORF">NCTC5047_07371</name>
    <name evidence="46" type="ORF">NCTC5051_02851</name>
    <name evidence="45" type="ORF">NCTC5052_01480</name>
    <name evidence="47" type="ORF">NCTC5053_00650</name>
    <name evidence="43" type="ORF">NCTC8849_02885</name>
    <name evidence="36" type="ORF">NCTC9128_02282</name>
    <name evidence="40" type="ORF">NCTC9140_04109</name>
    <name evidence="35" type="ORF">NCTC9601_02605</name>
    <name evidence="49" type="ORF">NCTC9617_00599</name>
    <name evidence="42" type="ORF">NCTC9637_03802</name>
    <name evidence="38" type="ORF">NCTC9645_06273</name>
    <name evidence="15" type="ORF">Q6294_01585</name>
    <name evidence="62" type="ORF">SAMEA104567804_00809</name>
    <name evidence="34" type="ORF">SAMEA2273558_00400</name>
    <name evidence="54" type="ORF">SAMEA3499874_01963</name>
    <name evidence="55" type="ORF">SAMEA3499901_03379</name>
    <name evidence="56" type="ORF">SAMEA3515122_01472</name>
    <name evidence="57" type="ORF">SAMEA3538828_03712</name>
    <name evidence="50" type="ORF">SAMEA3649591_02543</name>
    <name evidence="51" type="ORF">SAMEA3649733_02250</name>
    <name evidence="52" type="ORF">SAMEA3720909_02351</name>
    <name evidence="53" type="ORF">SAMEA3729652_03528</name>
    <name evidence="39" type="ORF">SAMEA4364603_02538</name>
    <name evidence="63" type="ORF">SAMEA4873632_00964</name>
</gene>
<dbReference type="Proteomes" id="UP000077826">
    <property type="component" value="Unassembled WGS sequence"/>
</dbReference>
<evidence type="ECO:0000313" key="101">
    <source>
        <dbReference type="Proteomes" id="UP000325127"/>
    </source>
</evidence>
<evidence type="ECO:0000313" key="30">
    <source>
        <dbReference type="EMBL" id="RDT93676.1"/>
    </source>
</evidence>
<dbReference type="Proteomes" id="UP000254938">
    <property type="component" value="Unassembled WGS sequence"/>
</dbReference>
<evidence type="ECO:0000313" key="23">
    <source>
        <dbReference type="EMBL" id="PVU61992.1"/>
    </source>
</evidence>
<evidence type="ECO:0000313" key="7">
    <source>
        <dbReference type="EMBL" id="MBD3701902.1"/>
    </source>
</evidence>
<reference evidence="20 106" key="21">
    <citation type="submission" date="2020-02" db="EMBL/GenBank/DDBJ databases">
        <title>Klebsiella pneumoniae genome sequencing and assembly.</title>
        <authorList>
            <person name="Starkova P.S."/>
            <person name="Sulyan O.S."/>
            <person name="Likholetova D.V."/>
            <person name="Ageevets V.A."/>
            <person name="Lazareva I.V."/>
            <person name="Sopova J.V."/>
            <person name="Sidorenko S.V."/>
        </authorList>
    </citation>
    <scope>NUCLEOTIDE SEQUENCE [LARGE SCALE GENOMIC DNA]</scope>
    <source>
        <strain evidence="20 106">2429</strain>
    </source>
</reference>
<keyword evidence="21" id="KW-0548">Nucleotidyltransferase</keyword>
<evidence type="ECO:0000313" key="100">
    <source>
        <dbReference type="Proteomes" id="UP000325096"/>
    </source>
</evidence>
<evidence type="ECO:0000313" key="21">
    <source>
        <dbReference type="EMBL" id="OVF77914.1"/>
    </source>
</evidence>
<dbReference type="EMBL" id="UKUT01000002">
    <property type="protein sequence ID" value="SYH29116.1"/>
    <property type="molecule type" value="Genomic_DNA"/>
</dbReference>
<dbReference type="Proteomes" id="UP000196447">
    <property type="component" value="Unassembled WGS sequence"/>
</dbReference>
<sequence length="52" mass="5743">MQYILTGVIVLIFSGLVIHGMSLLLERGYRALFGIFAGAGEATRKFKVKISR</sequence>
<evidence type="ECO:0000313" key="27">
    <source>
        <dbReference type="EMBL" id="QQL36118.1"/>
    </source>
</evidence>
<evidence type="ECO:0000313" key="73">
    <source>
        <dbReference type="Proteomes" id="UP000252603"/>
    </source>
</evidence>
<evidence type="ECO:0000313" key="77">
    <source>
        <dbReference type="Proteomes" id="UP000254387"/>
    </source>
</evidence>
<dbReference type="EMBL" id="UGLC01000002">
    <property type="protein sequence ID" value="STT54299.1"/>
    <property type="molecule type" value="Genomic_DNA"/>
</dbReference>
<evidence type="ECO:0000313" key="44">
    <source>
        <dbReference type="EMBL" id="STT86274.1"/>
    </source>
</evidence>
<dbReference type="Proteomes" id="UP000609027">
    <property type="component" value="Unassembled WGS sequence"/>
</dbReference>
<dbReference type="EMBL" id="JACXTF010000001">
    <property type="protein sequence ID" value="MBD3720066.1"/>
    <property type="molecule type" value="Genomic_DNA"/>
</dbReference>
<dbReference type="Proteomes" id="UP000376235">
    <property type="component" value="Unassembled WGS sequence"/>
</dbReference>
<reference evidence="30" key="6">
    <citation type="submission" date="2018-07" db="EMBL/GenBank/DDBJ databases">
        <title>Draft genome sequence of Klebsiella pneumoniae K293.</title>
        <authorList>
            <person name="He F."/>
        </authorList>
    </citation>
    <scope>NUCLEOTIDE SEQUENCE</scope>
    <source>
        <strain evidence="30">K293</strain>
    </source>
</reference>
<evidence type="ECO:0000313" key="83">
    <source>
        <dbReference type="Proteomes" id="UP000255518"/>
    </source>
</evidence>
<reference evidence="3 64" key="1">
    <citation type="submission" date="2014-10" db="EMBL/GenBank/DDBJ databases">
        <title>Plasmid movement, recombination, and chromosomal integration amongst multidrug resistant commensal Escherichia coli clones within a single commercial turkey flock.</title>
        <authorList>
            <person name="Lang K."/>
            <person name="Dorn K."/>
            <person name="Danzeisen J."/>
            <person name="Johnson T."/>
        </authorList>
    </citation>
    <scope>NUCLEOTIDE SEQUENCE [LARGE SCALE GENOMIC DNA]</scope>
    <source>
        <strain evidence="3 64">UMNturkey9</strain>
    </source>
</reference>
<evidence type="ECO:0000313" key="26">
    <source>
        <dbReference type="EMBL" id="QOU49604.1"/>
    </source>
</evidence>
<dbReference type="EMBL" id="CP066534">
    <property type="protein sequence ID" value="QQL36118.1"/>
    <property type="molecule type" value="Genomic_DNA"/>
</dbReference>
<evidence type="ECO:0000313" key="107">
    <source>
        <dbReference type="Proteomes" id="UP000485085"/>
    </source>
</evidence>
<dbReference type="Proteomes" id="UP000258673">
    <property type="component" value="Unassembled WGS sequence"/>
</dbReference>
<dbReference type="EMBL" id="UIUC01000008">
    <property type="protein sequence ID" value="SVN64451.1"/>
    <property type="molecule type" value="Genomic_DNA"/>
</dbReference>
<dbReference type="Proteomes" id="UP000259364">
    <property type="component" value="Unassembled WGS sequence"/>
</dbReference>
<reference evidence="26 103" key="20">
    <citation type="journal article" date="2020" name="Antibiotics">
        <title>Molecular Typing, Characterization of Antimicrobial Resistance, Virulence Profiling and Analysis of Whole-Genome Sequence of Clinical Klebsiella pneumoniae Isolates.</title>
        <authorList>
            <person name="Shelenkov A."/>
            <person name="Mikhaylova Y."/>
            <person name="Yanushevich Y."/>
            <person name="Samoilov A."/>
            <person name="Petrova L."/>
            <person name="Fomina V."/>
            <person name="Gusarov V."/>
            <person name="Zamyatin M."/>
            <person name="Shagin D."/>
            <person name="Akimkin V."/>
        </authorList>
    </citation>
    <scope>NUCLEOTIDE SEQUENCE [LARGE SCALE GENOMIC DNA]</scope>
    <source>
        <strain evidence="26 103">CriePir120</strain>
    </source>
</reference>
<reference evidence="19 107" key="18">
    <citation type="submission" date="2019-11" db="EMBL/GenBank/DDBJ databases">
        <title>Emergence of a novel subclone of carbapenem-resistant Klebsiella pneumoniae ST11 with enhanced virulence and transmissibility: a molecular epidemiological, clinical, genomic study.</title>
        <authorList>
            <person name="Zhou K."/>
        </authorList>
    </citation>
    <scope>NUCLEOTIDE SEQUENCE [LARGE SCALE GENOMIC DNA]</scope>
    <source>
        <strain evidence="19 107">KP_38044</strain>
    </source>
</reference>
<evidence type="ECO:0000313" key="3">
    <source>
        <dbReference type="EMBL" id="KII03614.1"/>
    </source>
</evidence>
<dbReference type="Proteomes" id="UP000655796">
    <property type="component" value="Unassembled WGS sequence"/>
</dbReference>
<dbReference type="EMBL" id="VSSY01000006">
    <property type="protein sequence ID" value="TYL79877.1"/>
    <property type="molecule type" value="Genomic_DNA"/>
</dbReference>
<dbReference type="Proteomes" id="UP000294876">
    <property type="component" value="Unassembled WGS sequence"/>
</dbReference>
<reference evidence="93 94" key="13">
    <citation type="journal article" date="2019" name="Antimicrob. Agents Chemother.">
        <title>Applying Rapid Whole Genome Sequencing to Predict Phenotypic Antimicrobial Susceptibility Testing Results Among Carbapenem-Resistant Klebsiella pneumoniae Clinical Isolates.</title>
        <authorList>
            <person name="Tamma P.D."/>
            <person name="Fan Y."/>
            <person name="Bergman Y."/>
            <person name="Pertea G."/>
            <person name="Kazmi A."/>
            <person name="Lewis S."/>
            <person name="Carroll K.C."/>
            <person name="Schatz M.C."/>
            <person name="Timp W."/>
            <person name="Simner P.J."/>
        </authorList>
    </citation>
    <scope>NUCLEOTIDE SEQUENCE [LARGE SCALE GENOMIC DNA]</scope>
    <source>
        <strain evidence="33 94">KLPN_104</strain>
        <strain evidence="32 93">KLPN_33</strain>
    </source>
</reference>
<dbReference type="EMBL" id="SMTN01000045">
    <property type="protein sequence ID" value="TDJ92846.1"/>
    <property type="molecule type" value="Genomic_DNA"/>
</dbReference>
<accession>A0A0J2G6K9</accession>
<dbReference type="EMBL" id="NCMJ01000014">
    <property type="protein sequence ID" value="PLE29363.1"/>
    <property type="molecule type" value="Genomic_DNA"/>
</dbReference>
<dbReference type="EMBL" id="RCZY01000002">
    <property type="protein sequence ID" value="RRE43119.1"/>
    <property type="molecule type" value="Genomic_DNA"/>
</dbReference>
<dbReference type="Proteomes" id="UP000258798">
    <property type="component" value="Unassembled WGS sequence"/>
</dbReference>
<dbReference type="Proteomes" id="UP000655094">
    <property type="component" value="Unassembled WGS sequence"/>
</dbReference>
<dbReference type="Proteomes" id="UP000255518">
    <property type="component" value="Unassembled WGS sequence"/>
</dbReference>
<dbReference type="AlphaFoldDB" id="A0A0C7K6Z6"/>
<reference evidence="69 70" key="5">
    <citation type="submission" date="2018-06" db="EMBL/GenBank/DDBJ databases">
        <authorList>
            <consortium name="Pathogen Informatics"/>
            <person name="Doyle S."/>
        </authorList>
    </citation>
    <scope>NUCLEOTIDE SEQUENCE [LARGE SCALE GENOMIC DNA]</scope>
    <source>
        <strain evidence="48 82">NCTC11679</strain>
        <strain evidence="41 83">NCTC13443</strain>
        <strain evidence="37 72">NCTC13465</strain>
        <strain evidence="44 76">NCTC5047</strain>
        <strain evidence="46 75">NCTC5051</strain>
        <strain evidence="45 74">NCTC5052</strain>
        <strain evidence="47 77">NCTC5053</strain>
        <strain evidence="43 78">NCTC8849</strain>
        <strain evidence="36 70">NCTC9128</strain>
        <strain evidence="40 79">NCTC9140</strain>
        <strain evidence="35 71">NCTC9601</strain>
        <strain evidence="49 81">NCTC9617</strain>
        <strain evidence="42 80">NCTC9637</strain>
        <strain evidence="38 69">NCTC9645</strain>
    </source>
</reference>
<evidence type="ECO:0000313" key="96">
    <source>
        <dbReference type="Proteomes" id="UP000283322"/>
    </source>
</evidence>
<dbReference type="EMBL" id="UIXM01000005">
    <property type="protein sequence ID" value="SVS25567.1"/>
    <property type="molecule type" value="Genomic_DNA"/>
</dbReference>
<reference evidence="58 98" key="14">
    <citation type="submission" date="2019-03" db="EMBL/GenBank/DDBJ databases">
        <title>Multidrug-Resistant Klebsiella pneumoniae Clinical Bloodstream Isolates in Shanghai, China.</title>
        <authorList>
            <person name="Wang S."/>
        </authorList>
    </citation>
    <scope>NUCLEOTIDE SEQUENCE [LARGE SCALE GENOMIC DNA]</scope>
    <source>
        <strain evidence="58 98">RJ1071</strain>
    </source>
</reference>
<reference evidence="18 105" key="15">
    <citation type="submission" date="2019-07" db="EMBL/GenBank/DDBJ databases">
        <title>Genome sequence of OXA-232-producing Klebsiella pneumoniae ST23 from septicemic neonate.</title>
        <authorList>
            <person name="Mukherjee S."/>
            <person name="Naha S."/>
            <person name="Bhadury P."/>
            <person name="Basu S."/>
        </authorList>
    </citation>
    <scope>NUCLEOTIDE SEQUENCE [LARGE SCALE GENOMIC DNA]</scope>
    <source>
        <strain evidence="18 105">EN5275</strain>
    </source>
</reference>
<dbReference type="Proteomes" id="UP000254340">
    <property type="component" value="Unassembled WGS sequence"/>
</dbReference>
<evidence type="ECO:0000313" key="52">
    <source>
        <dbReference type="EMBL" id="SWF72020.1"/>
    </source>
</evidence>
<evidence type="ECO:0000313" key="66">
    <source>
        <dbReference type="Proteomes" id="UP000196447"/>
    </source>
</evidence>
<evidence type="ECO:0000313" key="84">
    <source>
        <dbReference type="Proteomes" id="UP000257587"/>
    </source>
</evidence>
<accession>A0A0C7K6Z6</accession>
<accession>A0A4V0GTK4</accession>
<reference evidence="59 99" key="17">
    <citation type="submission" date="2019-08" db="EMBL/GenBank/DDBJ databases">
        <title>Phenotypic and genetic characterization of extended-spectrum b-lactamase-producing hypermucoviscous Klebsiella pneumoniae from Chile.</title>
        <authorList>
            <person name="Morales-Leon F."/>
            <person name="Caro C."/>
            <person name="Opazo-Capurro A."/>
            <person name="Lincopan N."/>
            <person name="Dominguez-Yevenes M."/>
            <person name="Lima C."/>
            <person name="Bello-Toledo H."/>
            <person name="Gonzalez-Rocha G."/>
        </authorList>
    </citation>
    <scope>NUCLEOTIDE SEQUENCE [LARGE SCALE GENOMIC DNA]</scope>
    <source>
        <strain evidence="59 99">UCO-494</strain>
    </source>
</reference>
<dbReference type="Proteomes" id="UP001244490">
    <property type="component" value="Unassembled WGS sequence"/>
</dbReference>
<dbReference type="EMBL" id="JRRF01000015">
    <property type="protein sequence ID" value="KII03614.1"/>
    <property type="molecule type" value="Genomic_DNA"/>
</dbReference>
<dbReference type="EMBL" id="BNFF01000001">
    <property type="protein sequence ID" value="GHK51939.1"/>
    <property type="molecule type" value="Genomic_DNA"/>
</dbReference>
<reference evidence="4 109" key="23">
    <citation type="submission" date="2020-08" db="EMBL/GenBank/DDBJ databases">
        <title>Tigecycline and colistin resistance in Klebsiella pneumoniae.</title>
        <authorList>
            <person name="Ramesh N."/>
            <person name="Shanthini T."/>
            <person name="Prasanth M."/>
            <person name="Senthilkumar N."/>
            <person name="Meesala Krishna M."/>
            <person name="Guruswami G."/>
        </authorList>
    </citation>
    <scope>NUCLEOTIDE SEQUENCE</scope>
    <source>
        <strain evidence="4 109">SHM 84</strain>
        <strain evidence="5">SHM 84C</strain>
    </source>
</reference>
<evidence type="ECO:0000313" key="49">
    <source>
        <dbReference type="EMBL" id="STW39078.1"/>
    </source>
</evidence>
<dbReference type="EMBL" id="UASO01000010">
    <property type="protein sequence ID" value="SQC88131.1"/>
    <property type="molecule type" value="Genomic_DNA"/>
</dbReference>
<protein>
    <submittedName>
        <fullName evidence="21">Phosphatidate cytidylyltransferase</fullName>
    </submittedName>
</protein>
<evidence type="ECO:0000313" key="102">
    <source>
        <dbReference type="Proteomes" id="UP000376235"/>
    </source>
</evidence>
<evidence type="ECO:0000313" key="29">
    <source>
        <dbReference type="EMBL" id="RBZ20883.1"/>
    </source>
</evidence>
<evidence type="ECO:0000313" key="78">
    <source>
        <dbReference type="Proteomes" id="UP000254799"/>
    </source>
</evidence>
<reference evidence="6" key="22">
    <citation type="submission" date="2020-07" db="EMBL/GenBank/DDBJ databases">
        <title>Clinical and genomic characterization of carbapenemase-producing Enterobacterales causing secondary infections during the COVID-19 crisis at a New York City hospital.</title>
        <authorList>
            <person name="Gomez-Simmonds A."/>
            <person name="Annavajhala M.K."/>
            <person name="Uhlemann A.-C."/>
        </authorList>
    </citation>
    <scope>NUCLEOTIDE SEQUENCE</scope>
    <source>
        <strain evidence="14">KP1826</strain>
        <strain evidence="11">KP1827</strain>
        <strain evidence="7">NK1590</strain>
        <strain evidence="9">NK1593</strain>
        <strain evidence="12">NK1594</strain>
        <strain evidence="8">NK1596</strain>
        <strain evidence="6">NK1597</strain>
        <strain evidence="13">NK1607</strain>
        <strain evidence="10">NK1677</strain>
    </source>
</reference>
<dbReference type="EMBL" id="MPYG04000138">
    <property type="protein sequence ID" value="ROG93883.1"/>
    <property type="molecule type" value="Genomic_DNA"/>
</dbReference>
<evidence type="ECO:0000313" key="36">
    <source>
        <dbReference type="EMBL" id="SQC14200.1"/>
    </source>
</evidence>
<evidence type="ECO:0000313" key="81">
    <source>
        <dbReference type="Proteomes" id="UP000255167"/>
    </source>
</evidence>
<dbReference type="EMBL" id="UWVH01000001">
    <property type="protein sequence ID" value="VCV78976.1"/>
    <property type="molecule type" value="Genomic_DNA"/>
</dbReference>
<dbReference type="EMBL" id="UFEU01000006">
    <property type="protein sequence ID" value="SSK36193.1"/>
    <property type="molecule type" value="Genomic_DNA"/>
</dbReference>
<dbReference type="Proteomes" id="UP000253559">
    <property type="component" value="Unassembled WGS sequence"/>
</dbReference>
<dbReference type="Proteomes" id="UP000595568">
    <property type="component" value="Chromosome"/>
</dbReference>
<dbReference type="Proteomes" id="UP000254799">
    <property type="component" value="Unassembled WGS sequence"/>
</dbReference>
<dbReference type="KEGG" id="kpb:FH42_03565"/>
<dbReference type="Proteomes" id="UP000272440">
    <property type="component" value="Unassembled WGS sequence"/>
</dbReference>
<evidence type="ECO:0000313" key="50">
    <source>
        <dbReference type="EMBL" id="SVN64451.1"/>
    </source>
</evidence>
<evidence type="ECO:0000313" key="63">
    <source>
        <dbReference type="EMBL" id="VGK72344.1"/>
    </source>
</evidence>
<evidence type="ECO:0000256" key="1">
    <source>
        <dbReference type="SAM" id="Phobius"/>
    </source>
</evidence>
<evidence type="ECO:0000313" key="98">
    <source>
        <dbReference type="Proteomes" id="UP000294951"/>
    </source>
</evidence>
<dbReference type="EMBL" id="JACXSV010000009">
    <property type="protein sequence ID" value="MBD3722909.1"/>
    <property type="molecule type" value="Genomic_DNA"/>
</dbReference>
<dbReference type="GO" id="GO:0016779">
    <property type="term" value="F:nucleotidyltransferase activity"/>
    <property type="evidence" value="ECO:0007669"/>
    <property type="project" value="UniProtKB-KW"/>
</dbReference>
<dbReference type="Proteomes" id="UP000439817">
    <property type="component" value="Chromosome"/>
</dbReference>
<dbReference type="EMBL" id="CAAHCC010000001">
    <property type="protein sequence ID" value="VGK72344.1"/>
    <property type="molecule type" value="Genomic_DNA"/>
</dbReference>
<dbReference type="EMBL" id="JACLRA010000001">
    <property type="protein sequence ID" value="MBC2862710.1"/>
    <property type="molecule type" value="Genomic_DNA"/>
</dbReference>
<dbReference type="Proteomes" id="UP000258905">
    <property type="component" value="Unassembled WGS sequence"/>
</dbReference>
<dbReference type="EMBL" id="UGKQ01000007">
    <property type="protein sequence ID" value="STS82359.1"/>
    <property type="molecule type" value="Genomic_DNA"/>
</dbReference>
<dbReference type="EMBL" id="UKGE01000013">
    <property type="protein sequence ID" value="SXN32345.1"/>
    <property type="molecule type" value="Genomic_DNA"/>
</dbReference>
<evidence type="ECO:0000313" key="31">
    <source>
        <dbReference type="EMBL" id="ROG93883.1"/>
    </source>
</evidence>
<dbReference type="Proteomes" id="UP000259975">
    <property type="component" value="Unassembled WGS sequence"/>
</dbReference>
<evidence type="ECO:0000313" key="37">
    <source>
        <dbReference type="EMBL" id="SQC43478.1"/>
    </source>
</evidence>
<evidence type="ECO:0000313" key="75">
    <source>
        <dbReference type="Proteomes" id="UP000254141"/>
    </source>
</evidence>
<reference evidence="23 68" key="4">
    <citation type="submission" date="2017-09" db="EMBL/GenBank/DDBJ databases">
        <title>Molecular Epidemiology of Livestock-Associated Methicillin Resistant Staphylococcus aureus (LA-MRSA) and Extended-Spectrum Beta-Lactamase (ESBL)-Producing Enterobacteriaceae in Pigs and Exposed Workers in Cameroon and South Africa.</title>
        <authorList>
            <person name="Founou L."/>
            <person name="Founou R.C."/>
            <person name="Allam M."/>
            <person name="Ismail A."/>
            <person name="Essack S.Y."/>
        </authorList>
    </citation>
    <scope>NUCLEOTIDE SEQUENCE [LARGE SCALE GENOMIC DNA]</scope>
    <source>
        <strain evidence="23 68">HH516E4IA</strain>
    </source>
</reference>
<reference evidence="21 66" key="3">
    <citation type="submission" date="2017-03" db="EMBL/GenBank/DDBJ databases">
        <authorList>
            <person name="Fouts D."/>
            <person name="Stalin M.J."/>
            <person name="Chen L."/>
            <person name="Wright M."/>
            <person name="Sutton G."/>
            <person name="Nguyen K."/>
            <person name="Vanduin D."/>
            <person name="Rojas L."/>
            <person name="Hujer A."/>
            <person name="Hujer K."/>
            <person name="Bonomo R."/>
            <person name="Kreiswirth B."/>
            <person name="Adams M."/>
        </authorList>
    </citation>
    <scope>NUCLEOTIDE SEQUENCE [LARGE SCALE GENOMIC DNA]</scope>
    <source>
        <strain evidence="21 66">39383</strain>
    </source>
</reference>
<evidence type="ECO:0000313" key="2">
    <source>
        <dbReference type="EMBL" id="GHK51939.1"/>
    </source>
</evidence>
<evidence type="ECO:0000313" key="5">
    <source>
        <dbReference type="EMBL" id="MBC2872674.1"/>
    </source>
</evidence>
<dbReference type="EMBL" id="NDBK01000015">
    <property type="protein sequence ID" value="OVF77914.1"/>
    <property type="molecule type" value="Genomic_DNA"/>
</dbReference>
<dbReference type="EMBL" id="UJHH01000009">
    <property type="protein sequence ID" value="SWF72020.1"/>
    <property type="molecule type" value="Genomic_DNA"/>
</dbReference>
<reference evidence="84 85" key="9">
    <citation type="submission" date="2018-08" db="EMBL/GenBank/DDBJ databases">
        <authorList>
            <consortium name="Pathogen Informatics"/>
        </authorList>
    </citation>
    <scope>NUCLEOTIDE SEQUENCE [LARGE SCALE GENOMIC DNA]</scope>
    <source>
        <strain evidence="39 73">4300STDY6470422</strain>
        <strain evidence="62 97">5012STDY7312589</strain>
        <strain evidence="63 102">5012STDY7626430</strain>
        <strain evidence="54 84">EuSCAPE_AT002</strain>
        <strain evidence="55 91">EuSCAPE_AT029</strain>
        <strain evidence="50 88">EuSCAPE_GR003</strain>
        <strain evidence="51 90">EuSCAPE_GR114</strain>
        <strain evidence="57 85">EuSCAPE_HU047</strain>
        <strain evidence="56 86">EuSCAPE_IT093</strain>
        <strain evidence="53 87">EuSCAPE_TR125</strain>
        <strain evidence="52 89">EuSCAPE_UK014</strain>
        <strain evidence="65">k480</strain>
        <strain evidence="34">K480</strain>
        <strain evidence="61 95">NCTC13635</strain>
    </source>
</reference>
<dbReference type="EMBL" id="FLDK01000001">
    <property type="protein sequence ID" value="SBG86182.1"/>
    <property type="molecule type" value="Genomic_DNA"/>
</dbReference>
<evidence type="ECO:0000313" key="57">
    <source>
        <dbReference type="EMBL" id="SYR44169.1"/>
    </source>
</evidence>
<dbReference type="Proteomes" id="UP000031820">
    <property type="component" value="Unassembled WGS sequence"/>
</dbReference>
<evidence type="ECO:0000313" key="43">
    <source>
        <dbReference type="EMBL" id="STT54299.1"/>
    </source>
</evidence>
<reference evidence="31 96" key="12">
    <citation type="submission" date="2018-10" db="EMBL/GenBank/DDBJ databases">
        <authorList>
            <person name="Vanduin D."/>
            <person name="Fouts D."/>
            <person name="Wright M."/>
            <person name="Sutton G."/>
            <person name="Nguyen K."/>
            <person name="Kreiswirth B."/>
            <person name="Chen L."/>
            <person name="Rojas L."/>
            <person name="Hujer A."/>
            <person name="Hujer K."/>
            <person name="Bonomo R."/>
            <person name="Adams M."/>
        </authorList>
    </citation>
    <scope>NUCLEOTIDE SEQUENCE [LARGE SCALE GENOMIC DNA]</scope>
    <source>
        <strain evidence="31 96">CRK0165</strain>
    </source>
</reference>
<dbReference type="Proteomes" id="UP000245817">
    <property type="component" value="Unassembled WGS sequence"/>
</dbReference>
<dbReference type="KEGG" id="kpne:KU54_014005"/>
<dbReference type="EMBL" id="UGKT01000001">
    <property type="protein sequence ID" value="STT03269.1"/>
    <property type="molecule type" value="Genomic_DNA"/>
</dbReference>
<dbReference type="EMBL" id="UJRG01000011">
    <property type="protein sequence ID" value="SWT17762.1"/>
    <property type="molecule type" value="Genomic_DNA"/>
</dbReference>
<dbReference type="Proteomes" id="UP000468995">
    <property type="component" value="Unassembled WGS sequence"/>
</dbReference>
<dbReference type="EMBL" id="JACXTH010000002">
    <property type="protein sequence ID" value="MBD3704730.1"/>
    <property type="molecule type" value="Genomic_DNA"/>
</dbReference>
<evidence type="ECO:0000313" key="11">
    <source>
        <dbReference type="EMBL" id="MBD3716549.1"/>
    </source>
</evidence>
<dbReference type="Proteomes" id="UP000592342">
    <property type="component" value="Unassembled WGS sequence"/>
</dbReference>
<keyword evidence="1" id="KW-0472">Membrane</keyword>
<dbReference type="Proteomes" id="UP000325096">
    <property type="component" value="Chromosome"/>
</dbReference>
<evidence type="ECO:0000313" key="62">
    <source>
        <dbReference type="EMBL" id="VGC76334.1"/>
    </source>
</evidence>
<evidence type="ECO:0000313" key="10">
    <source>
        <dbReference type="EMBL" id="MBD3709180.1"/>
    </source>
</evidence>
<dbReference type="EMBL" id="ULCI01000015">
    <property type="protein sequence ID" value="SYR44169.1"/>
    <property type="molecule type" value="Genomic_DNA"/>
</dbReference>
<dbReference type="Proteomes" id="UP000255167">
    <property type="component" value="Unassembled WGS sequence"/>
</dbReference>
<evidence type="ECO:0000313" key="17">
    <source>
        <dbReference type="EMBL" id="MRL36954.1"/>
    </source>
</evidence>
<evidence type="ECO:0000313" key="33">
    <source>
        <dbReference type="EMBL" id="RRF09505.1"/>
    </source>
</evidence>
<dbReference type="KEGG" id="kpnu:LI86_13940"/>
<evidence type="ECO:0000313" key="47">
    <source>
        <dbReference type="EMBL" id="STU84586.1"/>
    </source>
</evidence>
<evidence type="ECO:0000313" key="15">
    <source>
        <dbReference type="EMBL" id="MDP0965745.1"/>
    </source>
</evidence>
<evidence type="ECO:0000313" key="79">
    <source>
        <dbReference type="Proteomes" id="UP000254938"/>
    </source>
</evidence>
<evidence type="ECO:0000313" key="85">
    <source>
        <dbReference type="Proteomes" id="UP000258253"/>
    </source>
</evidence>
<evidence type="ECO:0000313" key="12">
    <source>
        <dbReference type="EMBL" id="MBD3720066.1"/>
    </source>
</evidence>
<dbReference type="Proteomes" id="UP000485085">
    <property type="component" value="Unassembled WGS sequence"/>
</dbReference>
<dbReference type="EMBL" id="JACXTD010000001">
    <property type="protein sequence ID" value="MBD3701902.1"/>
    <property type="molecule type" value="Genomic_DNA"/>
</dbReference>
<evidence type="ECO:0000313" key="92">
    <source>
        <dbReference type="Proteomes" id="UP000269921"/>
    </source>
</evidence>
<dbReference type="EMBL" id="WJWF01000014">
    <property type="protein sequence ID" value="MRL36954.1"/>
    <property type="molecule type" value="Genomic_DNA"/>
</dbReference>
<evidence type="ECO:0000313" key="105">
    <source>
        <dbReference type="Proteomes" id="UP000468995"/>
    </source>
</evidence>
<dbReference type="Proteomes" id="UP000652007">
    <property type="component" value="Unassembled WGS sequence"/>
</dbReference>
<evidence type="ECO:0000313" key="60">
    <source>
        <dbReference type="EMBL" id="VCV78976.1"/>
    </source>
</evidence>
<evidence type="ECO:0000313" key="99">
    <source>
        <dbReference type="Proteomes" id="UP000322977"/>
    </source>
</evidence>
<reference evidence="15" key="27">
    <citation type="submission" date="2023-07" db="EMBL/GenBank/DDBJ databases">
        <authorList>
            <person name="Peng Z."/>
        </authorList>
    </citation>
    <scope>NUCLEOTIDE SEQUENCE</scope>
    <source>
        <strain evidence="15">KP219</strain>
    </source>
</reference>
<dbReference type="EMBL" id="WJVL01000009">
    <property type="protein sequence ID" value="MRJ97124.1"/>
    <property type="molecule type" value="Genomic_DNA"/>
</dbReference>
<evidence type="ECO:0000313" key="58">
    <source>
        <dbReference type="EMBL" id="TDJ92846.1"/>
    </source>
</evidence>
<evidence type="ECO:0000313" key="64">
    <source>
        <dbReference type="Proteomes" id="UP000031820"/>
    </source>
</evidence>
<dbReference type="EMBL" id="UGMN01000004">
    <property type="protein sequence ID" value="STU84586.1"/>
    <property type="molecule type" value="Genomic_DNA"/>
</dbReference>
<dbReference type="EMBL" id="QRCF01000008">
    <property type="protein sequence ID" value="RDT93676.1"/>
    <property type="molecule type" value="Genomic_DNA"/>
</dbReference>
<dbReference type="EMBL" id="UGLH01000006">
    <property type="protein sequence ID" value="STT86274.1"/>
    <property type="molecule type" value="Genomic_DNA"/>
</dbReference>
<dbReference type="EMBL" id="CAAGWG010000002">
    <property type="protein sequence ID" value="VGC76334.1"/>
    <property type="molecule type" value="Genomic_DNA"/>
</dbReference>
<evidence type="ECO:0000313" key="18">
    <source>
        <dbReference type="EMBL" id="MSS30081.1"/>
    </source>
</evidence>
<evidence type="ECO:0000313" key="106">
    <source>
        <dbReference type="Proteomes" id="UP000479475"/>
    </source>
</evidence>
<dbReference type="EMBL" id="LR134162">
    <property type="protein sequence ID" value="VEA99569.1"/>
    <property type="molecule type" value="Genomic_DNA"/>
</dbReference>
<evidence type="ECO:0000313" key="54">
    <source>
        <dbReference type="EMBL" id="SXG14179.1"/>
    </source>
</evidence>
<dbReference type="Proteomes" id="UP000234439">
    <property type="component" value="Unassembled WGS sequence"/>
</dbReference>
<dbReference type="EMBL" id="JACXTJ010000001">
    <property type="protein sequence ID" value="MBD3720874.1"/>
    <property type="molecule type" value="Genomic_DNA"/>
</dbReference>
<evidence type="ECO:0000313" key="80">
    <source>
        <dbReference type="Proteomes" id="UP000255099"/>
    </source>
</evidence>
<dbReference type="Proteomes" id="UP000255239">
    <property type="component" value="Unassembled WGS sequence"/>
</dbReference>
<dbReference type="EMBL" id="JAAKYD010000013">
    <property type="protein sequence ID" value="NGN73497.1"/>
    <property type="molecule type" value="Genomic_DNA"/>
</dbReference>
<evidence type="ECO:0000313" key="22">
    <source>
        <dbReference type="EMBL" id="PLE29363.1"/>
    </source>
</evidence>
<dbReference type="Proteomes" id="UP000322977">
    <property type="component" value="Unassembled WGS sequence"/>
</dbReference>
<dbReference type="Proteomes" id="UP000255099">
    <property type="component" value="Unassembled WGS sequence"/>
</dbReference>
<evidence type="ECO:0000313" key="86">
    <source>
        <dbReference type="Proteomes" id="UP000258673"/>
    </source>
</evidence>
<evidence type="ECO:0000313" key="13">
    <source>
        <dbReference type="EMBL" id="MBD3720874.1"/>
    </source>
</evidence>
<dbReference type="Proteomes" id="UP000616340">
    <property type="component" value="Unassembled WGS sequence"/>
</dbReference>
<dbReference type="EMBL" id="VINI01000003">
    <property type="protein sequence ID" value="MSS30081.1"/>
    <property type="molecule type" value="Genomic_DNA"/>
</dbReference>
<evidence type="ECO:0000313" key="97">
    <source>
        <dbReference type="Proteomes" id="UP000294876"/>
    </source>
</evidence>
<dbReference type="KEGG" id="kpx:PMK1_03850"/>
<dbReference type="EMBL" id="UAWQ01000014">
    <property type="protein sequence ID" value="SQC43478.1"/>
    <property type="molecule type" value="Genomic_DNA"/>
</dbReference>
<dbReference type="Proteomes" id="UP000325127">
    <property type="component" value="Chromosome"/>
</dbReference>
<dbReference type="Proteomes" id="UP000251088">
    <property type="component" value="Unassembled WGS sequence"/>
</dbReference>
<evidence type="ECO:0000313" key="6">
    <source>
        <dbReference type="EMBL" id="MBD3701288.1"/>
    </source>
</evidence>
<evidence type="ECO:0000313" key="55">
    <source>
        <dbReference type="EMBL" id="SXN32345.1"/>
    </source>
</evidence>
<dbReference type="Proteomes" id="UP000283322">
    <property type="component" value="Unassembled WGS sequence"/>
</dbReference>
<dbReference type="EMBL" id="CP063008">
    <property type="protein sequence ID" value="QOU49604.1"/>
    <property type="molecule type" value="Genomic_DNA"/>
</dbReference>
<dbReference type="Proteomes" id="UP000254141">
    <property type="component" value="Unassembled WGS sequence"/>
</dbReference>
<evidence type="ECO:0000313" key="51">
    <source>
        <dbReference type="EMBL" id="SVS25567.1"/>
    </source>
</evidence>
<dbReference type="EMBL" id="UKAW01000004">
    <property type="protein sequence ID" value="SXG14179.1"/>
    <property type="molecule type" value="Genomic_DNA"/>
</dbReference>
<evidence type="ECO:0000313" key="110">
    <source>
        <dbReference type="Proteomes" id="UP000595568"/>
    </source>
</evidence>
<dbReference type="Proteomes" id="UP000631473">
    <property type="component" value="Unassembled WGS sequence"/>
</dbReference>
<evidence type="ECO:0000313" key="61">
    <source>
        <dbReference type="EMBL" id="VEA99569.1"/>
    </source>
</evidence>
<dbReference type="EMBL" id="RDAM01000001">
    <property type="protein sequence ID" value="RRF09505.1"/>
    <property type="molecule type" value="Genomic_DNA"/>
</dbReference>
<dbReference type="Proteomes" id="UP000479475">
    <property type="component" value="Unassembled WGS sequence"/>
</dbReference>
<dbReference type="Proteomes" id="UP000259497">
    <property type="component" value="Unassembled WGS sequence"/>
</dbReference>
<dbReference type="EMBL" id="UGMG01000001">
    <property type="protein sequence ID" value="STV64160.1"/>
    <property type="molecule type" value="Genomic_DNA"/>
</dbReference>
<evidence type="ECO:0000313" key="87">
    <source>
        <dbReference type="Proteomes" id="UP000258798"/>
    </source>
</evidence>
<dbReference type="Proteomes" id="UP000282433">
    <property type="component" value="Chromosome"/>
</dbReference>
<dbReference type="GeneID" id="93273396"/>
<evidence type="ECO:0000313" key="42">
    <source>
        <dbReference type="EMBL" id="STT48854.1"/>
    </source>
</evidence>
<evidence type="ECO:0000313" key="65">
    <source>
        <dbReference type="Proteomes" id="UP000077826"/>
    </source>
</evidence>
<evidence type="ECO:0000313" key="67">
    <source>
        <dbReference type="Proteomes" id="UP000234439"/>
    </source>
</evidence>
<evidence type="ECO:0000313" key="25">
    <source>
        <dbReference type="EMBL" id="QEP92428.1"/>
    </source>
</evidence>
<dbReference type="EMBL" id="UGLJ01000002">
    <property type="protein sequence ID" value="STT93091.1"/>
    <property type="molecule type" value="Genomic_DNA"/>
</dbReference>
<evidence type="ECO:0000313" key="32">
    <source>
        <dbReference type="EMBL" id="RRE43119.1"/>
    </source>
</evidence>
<evidence type="ECO:0000313" key="39">
    <source>
        <dbReference type="EMBL" id="SSK36193.1"/>
    </source>
</evidence>
<dbReference type="Proteomes" id="UP000269921">
    <property type="component" value="Unassembled WGS sequence"/>
</dbReference>
<dbReference type="Proteomes" id="UP000257587">
    <property type="component" value="Unassembled WGS sequence"/>
</dbReference>
<dbReference type="EMBL" id="UAWN01000011">
    <property type="protein sequence ID" value="SQC14200.1"/>
    <property type="molecule type" value="Genomic_DNA"/>
</dbReference>
<dbReference type="EMBL" id="UGLU01000001">
    <property type="protein sequence ID" value="STU51258.1"/>
    <property type="molecule type" value="Genomic_DNA"/>
</dbReference>
<reference evidence="27 108" key="25">
    <citation type="submission" date="2020-12" db="EMBL/GenBank/DDBJ databases">
        <title>The complete genome of Klebsiella pneumoniae strain 090374.</title>
        <authorList>
            <person name="Wei L."/>
            <person name="Wen H."/>
            <person name="Liu L."/>
            <person name="Feng Y."/>
            <person name="Zong Z."/>
        </authorList>
    </citation>
    <scope>NUCLEOTIDE SEQUENCE [LARGE SCALE GENOMIC DNA]</scope>
    <source>
        <strain evidence="27 108">WCHKP090374</strain>
    </source>
</reference>
<reference evidence="29" key="7">
    <citation type="submission" date="2018-07" db="EMBL/GenBank/DDBJ databases">
        <authorList>
            <person name="Martins R.C."/>
            <person name="Perdigao-Neto L.V."/>
            <person name="Costa S.F."/>
            <person name="Levin A.S.S."/>
        </authorList>
    </citation>
    <scope>NUCLEOTIDE SEQUENCE</scope>
    <source>
        <strain evidence="29">BC_5001</strain>
    </source>
</reference>
<dbReference type="Proteomes" id="UP000250675">
    <property type="component" value="Unassembled WGS sequence"/>
</dbReference>
<dbReference type="Proteomes" id="UP000254387">
    <property type="component" value="Unassembled WGS sequence"/>
</dbReference>
<evidence type="ECO:0000313" key="35">
    <source>
        <dbReference type="EMBL" id="SPX55426.1"/>
    </source>
</evidence>
<reference evidence="16 104" key="19">
    <citation type="submission" date="2019-11" db="EMBL/GenBank/DDBJ databases">
        <title>Molecular typing, antibiotic resistance determination and virulence profiling for 36 multidrug-resistant clinical Klebsiella pneumoniae isolates using second- and third-generation sequencing.</title>
        <authorList>
            <person name="Shelenkov A."/>
            <person name="Mikhaylova Y."/>
            <person name="Yanushevich Y."/>
            <person name="Samoilov A."/>
            <person name="Petrova L."/>
            <person name="Fomina V."/>
            <person name="Gusarov V."/>
            <person name="Zamyatin M."/>
            <person name="Shagin D."/>
        </authorList>
    </citation>
    <scope>NUCLEOTIDE SEQUENCE [LARGE SCALE GENOMIC DNA]</scope>
    <source>
        <strain evidence="17">CriePir115</strain>
        <strain evidence="16 104">CriePir226</strain>
    </source>
</reference>
<evidence type="ECO:0000313" key="48">
    <source>
        <dbReference type="EMBL" id="STV64160.1"/>
    </source>
</evidence>
<evidence type="ECO:0000313" key="109">
    <source>
        <dbReference type="Proteomes" id="UP000592342"/>
    </source>
</evidence>
<evidence type="ECO:0000313" key="19">
    <source>
        <dbReference type="EMBL" id="MUA39562.1"/>
    </source>
</evidence>
<proteinExistence type="predicted"/>
<evidence type="ECO:0000313" key="76">
    <source>
        <dbReference type="Proteomes" id="UP000254340"/>
    </source>
</evidence>
<reference evidence="28 110" key="26">
    <citation type="submission" date="2021-01" db="EMBL/GenBank/DDBJ databases">
        <title>Genome sequencing of apramycin resistant K. pneumoniae.</title>
        <authorList>
            <person name="Chen L."/>
            <person name="Kreiswirth B."/>
        </authorList>
    </citation>
    <scope>NUCLEOTIDE SEQUENCE [LARGE SCALE GENOMIC DNA]</scope>
    <source>
        <strain evidence="28 110">59493</strain>
    </source>
</reference>
<evidence type="ECO:0000313" key="16">
    <source>
        <dbReference type="EMBL" id="MRJ97124.1"/>
    </source>
</evidence>
<dbReference type="EMBL" id="QOHW01000013">
    <property type="protein sequence ID" value="RBZ20883.1"/>
    <property type="molecule type" value="Genomic_DNA"/>
</dbReference>
<dbReference type="EMBL" id="UGNC01000004">
    <property type="protein sequence ID" value="STW39078.1"/>
    <property type="molecule type" value="Genomic_DNA"/>
</dbReference>
<feature type="transmembrane region" description="Helical" evidence="1">
    <location>
        <begin position="6"/>
        <end position="25"/>
    </location>
</feature>
<dbReference type="Proteomes" id="UP000275975">
    <property type="component" value="Unassembled WGS sequence"/>
</dbReference>
<reference evidence="29" key="8">
    <citation type="submission" date="2018-08" db="EMBL/GenBank/DDBJ databases">
        <title>Klebsiella pneumoniae genome sequencing and assembly.</title>
        <authorList>
            <person name="Martins R.C.R."/>
            <person name="Perdigao-Neto L.V."/>
            <person name="Costa S.F."/>
            <person name="Levin A.S.S."/>
        </authorList>
    </citation>
    <scope>NUCLEOTIDE SEQUENCE</scope>
    <source>
        <strain evidence="29">BC_5001</strain>
    </source>
</reference>
<dbReference type="EMBL" id="JACLQZ010000001">
    <property type="protein sequence ID" value="MBC2872674.1"/>
    <property type="molecule type" value="Genomic_DNA"/>
</dbReference>
<evidence type="ECO:0000313" key="72">
    <source>
        <dbReference type="Proteomes" id="UP000251721"/>
    </source>
</evidence>
<dbReference type="Proteomes" id="UP000294951">
    <property type="component" value="Unassembled WGS sequence"/>
</dbReference>
<dbReference type="Proteomes" id="UP000629923">
    <property type="component" value="Unassembled WGS sequence"/>
</dbReference>
<organism evidence="21 66">
    <name type="scientific">Klebsiella pneumoniae</name>
    <dbReference type="NCBI Taxonomy" id="573"/>
    <lineage>
        <taxon>Bacteria</taxon>
        <taxon>Pseudomonadati</taxon>
        <taxon>Pseudomonadota</taxon>
        <taxon>Gammaproteobacteria</taxon>
        <taxon>Enterobacterales</taxon>
        <taxon>Enterobacteriaceae</taxon>
        <taxon>Klebsiella/Raoultella group</taxon>
        <taxon>Klebsiella</taxon>
        <taxon>Klebsiella pneumoniae complex</taxon>
    </lineage>
</organism>